<dbReference type="SUPFAM" id="SSF52540">
    <property type="entry name" value="P-loop containing nucleoside triphosphate hydrolases"/>
    <property type="match status" value="1"/>
</dbReference>
<protein>
    <submittedName>
        <fullName evidence="3">Mg chelatase, subunit ChlI</fullName>
    </submittedName>
</protein>
<dbReference type="Proteomes" id="UP000036923">
    <property type="component" value="Unassembled WGS sequence"/>
</dbReference>
<dbReference type="InterPro" id="IPR027417">
    <property type="entry name" value="P-loop_NTPase"/>
</dbReference>
<sequence>MISRIKSCGLVGIDGYVVEIETDISNGIPAFDIVGLGDAAVRESKERVRTSIKNSKMDFPVRRITVNLSPASVRKEGSHFDLGIALGILSATGQINTSEIHNYMFIGELSLDGQVKPVTGVLPMAVQAKDEGIENIILSIDNAQEAAVVKGVNVLPVKSIVDVINHLNKTARIEPYTIDIDSLFLNNIEYEFDFSDVKGQENVKRALEVAASGAHNCILIGSPGSGKTMIAKRIPSILPSMTFEESLQVTKIHSIAGTLPPKTPLMTKRPFRSPHHTISHYSLVGGGKIPKPGEISLAHFGVLFLDEVPEFSKEALEVMRQPLEDGYVNISRLSGSISYPSKTMLICAGNPCRCGNFLDDSKQCSCSPRQIQQYLGKISGPLLDRIDIHIEVAGVQYQDLDNPVCGEKSHVIRERVNKARKRQLERYIGLEIFSNSQLTPALINKFCKLDYEGKELLKNAFERLGLSARAHNRILKVARTIADMDESDDIKVQHLAEAIQYRSLDRKFWGR</sequence>
<dbReference type="SMART" id="SM00382">
    <property type="entry name" value="AAA"/>
    <property type="match status" value="1"/>
</dbReference>
<dbReference type="Pfam" id="PF13541">
    <property type="entry name" value="ChlI"/>
    <property type="match status" value="1"/>
</dbReference>
<organism evidence="3 4">
    <name type="scientific">Pseudobacteroides cellulosolvens ATCC 35603 = DSM 2933</name>
    <dbReference type="NCBI Taxonomy" id="398512"/>
    <lineage>
        <taxon>Bacteria</taxon>
        <taxon>Bacillati</taxon>
        <taxon>Bacillota</taxon>
        <taxon>Clostridia</taxon>
        <taxon>Eubacteriales</taxon>
        <taxon>Oscillospiraceae</taxon>
        <taxon>Pseudobacteroides</taxon>
    </lineage>
</organism>
<comment type="caution">
    <text evidence="3">The sequence shown here is derived from an EMBL/GenBank/DDBJ whole genome shotgun (WGS) entry which is preliminary data.</text>
</comment>
<dbReference type="AlphaFoldDB" id="A0A0L6JRS7"/>
<dbReference type="eggNOG" id="COG0606">
    <property type="taxonomic scope" value="Bacteria"/>
</dbReference>
<evidence type="ECO:0000313" key="4">
    <source>
        <dbReference type="Proteomes" id="UP000036923"/>
    </source>
</evidence>
<reference evidence="4" key="1">
    <citation type="submission" date="2015-07" db="EMBL/GenBank/DDBJ databases">
        <title>Near-Complete Genome Sequence of the Cellulolytic Bacterium Bacteroides (Pseudobacteroides) cellulosolvens ATCC 35603.</title>
        <authorList>
            <person name="Dassa B."/>
            <person name="Utturkar S.M."/>
            <person name="Klingeman D.M."/>
            <person name="Hurt R.A."/>
            <person name="Keller M."/>
            <person name="Xu J."/>
            <person name="Reddy Y.H.K."/>
            <person name="Borovok I."/>
            <person name="Grinberg I.R."/>
            <person name="Lamed R."/>
            <person name="Zhivin O."/>
            <person name="Bayer E.A."/>
            <person name="Brown S.D."/>
        </authorList>
    </citation>
    <scope>NUCLEOTIDE SEQUENCE [LARGE SCALE GENOMIC DNA]</scope>
    <source>
        <strain evidence="4">DSM 2933</strain>
    </source>
</reference>
<comment type="similarity">
    <text evidence="1">Belongs to the Mg-chelatase subunits D/I family. ComM subfamily.</text>
</comment>
<dbReference type="OrthoDB" id="9813147at2"/>
<evidence type="ECO:0000259" key="2">
    <source>
        <dbReference type="SMART" id="SM00382"/>
    </source>
</evidence>
<dbReference type="InterPro" id="IPR045006">
    <property type="entry name" value="CHLI-like"/>
</dbReference>
<dbReference type="PATRIC" id="fig|398512.5.peg.3844"/>
<dbReference type="PANTHER" id="PTHR32039:SF7">
    <property type="entry name" value="COMPETENCE PROTEIN COMM"/>
    <property type="match status" value="1"/>
</dbReference>
<keyword evidence="4" id="KW-1185">Reference proteome</keyword>
<evidence type="ECO:0000313" key="3">
    <source>
        <dbReference type="EMBL" id="KNY28395.1"/>
    </source>
</evidence>
<proteinExistence type="inferred from homology"/>
<dbReference type="Pfam" id="PF01078">
    <property type="entry name" value="Mg_chelatase"/>
    <property type="match status" value="1"/>
</dbReference>
<dbReference type="STRING" id="398512.Bccel_3669"/>
<dbReference type="NCBIfam" id="TIGR00368">
    <property type="entry name" value="YifB family Mg chelatase-like AAA ATPase"/>
    <property type="match status" value="1"/>
</dbReference>
<dbReference type="InterPro" id="IPR025158">
    <property type="entry name" value="Mg_chelat-rel_C"/>
</dbReference>
<dbReference type="GO" id="GO:0005524">
    <property type="term" value="F:ATP binding"/>
    <property type="evidence" value="ECO:0007669"/>
    <property type="project" value="InterPro"/>
</dbReference>
<gene>
    <name evidence="3" type="ORF">Bccel_3669</name>
</gene>
<accession>A0A0L6JRS7</accession>
<evidence type="ECO:0000256" key="1">
    <source>
        <dbReference type="ARBA" id="ARBA00006354"/>
    </source>
</evidence>
<dbReference type="Pfam" id="PF13335">
    <property type="entry name" value="Mg_chelatase_C"/>
    <property type="match status" value="1"/>
</dbReference>
<dbReference type="InterPro" id="IPR014721">
    <property type="entry name" value="Ribsml_uS5_D2-typ_fold_subgr"/>
</dbReference>
<dbReference type="InterPro" id="IPR020568">
    <property type="entry name" value="Ribosomal_Su5_D2-typ_SF"/>
</dbReference>
<dbReference type="RefSeq" id="WP_036938715.1">
    <property type="nucleotide sequence ID" value="NZ_JQKC01000007.1"/>
</dbReference>
<dbReference type="Gene3D" id="3.30.230.10">
    <property type="match status" value="1"/>
</dbReference>
<dbReference type="InterPro" id="IPR003593">
    <property type="entry name" value="AAA+_ATPase"/>
</dbReference>
<name>A0A0L6JRS7_9FIRM</name>
<dbReference type="SUPFAM" id="SSF54211">
    <property type="entry name" value="Ribosomal protein S5 domain 2-like"/>
    <property type="match status" value="1"/>
</dbReference>
<dbReference type="Gene3D" id="3.40.50.300">
    <property type="entry name" value="P-loop containing nucleotide triphosphate hydrolases"/>
    <property type="match status" value="1"/>
</dbReference>
<dbReference type="InterPro" id="IPR004482">
    <property type="entry name" value="Mg_chelat-rel"/>
</dbReference>
<feature type="domain" description="AAA+ ATPase" evidence="2">
    <location>
        <begin position="213"/>
        <end position="396"/>
    </location>
</feature>
<dbReference type="InterPro" id="IPR000523">
    <property type="entry name" value="Mg_chelatse_chII-like_cat_dom"/>
</dbReference>
<dbReference type="EMBL" id="LGTC01000001">
    <property type="protein sequence ID" value="KNY28395.1"/>
    <property type="molecule type" value="Genomic_DNA"/>
</dbReference>
<dbReference type="PANTHER" id="PTHR32039">
    <property type="entry name" value="MAGNESIUM-CHELATASE SUBUNIT CHLI"/>
    <property type="match status" value="1"/>
</dbReference>